<proteinExistence type="predicted"/>
<protein>
    <submittedName>
        <fullName evidence="2">Uncharacterized protein</fullName>
    </submittedName>
</protein>
<evidence type="ECO:0000313" key="2">
    <source>
        <dbReference type="EMBL" id="KIO29564.1"/>
    </source>
</evidence>
<dbReference type="HOGENOM" id="CLU_1321755_0_0_1"/>
<evidence type="ECO:0000313" key="3">
    <source>
        <dbReference type="Proteomes" id="UP000054248"/>
    </source>
</evidence>
<sequence>MGTRLCSGRGEIHVGALGEVARPPAIVRPEFGGVAECPCWQVRNFSHLVKFWHLFIRRRWEPLYATYSRPGGISQLAEKKKPPQLQKSPQDNTPPPKTPPVNLPMHVNLKPFPAPLIRPHKNICSSNQAQVQHGNPNAVMPAYPVGPIPSPRLTSVSDTAPLTSSKYHRTLCLAEWASSVGRWASFIHAHGTQTLERSSTQANNFRNK</sequence>
<dbReference type="EMBL" id="KN822981">
    <property type="protein sequence ID" value="KIO29564.1"/>
    <property type="molecule type" value="Genomic_DNA"/>
</dbReference>
<evidence type="ECO:0000256" key="1">
    <source>
        <dbReference type="SAM" id="MobiDB-lite"/>
    </source>
</evidence>
<reference evidence="2 3" key="1">
    <citation type="submission" date="2014-04" db="EMBL/GenBank/DDBJ databases">
        <authorList>
            <consortium name="DOE Joint Genome Institute"/>
            <person name="Kuo A."/>
            <person name="Girlanda M."/>
            <person name="Perotto S."/>
            <person name="Kohler A."/>
            <person name="Nagy L.G."/>
            <person name="Floudas D."/>
            <person name="Copeland A."/>
            <person name="Barry K.W."/>
            <person name="Cichocki N."/>
            <person name="Veneault-Fourrey C."/>
            <person name="LaButti K."/>
            <person name="Lindquist E.A."/>
            <person name="Lipzen A."/>
            <person name="Lundell T."/>
            <person name="Morin E."/>
            <person name="Murat C."/>
            <person name="Sun H."/>
            <person name="Tunlid A."/>
            <person name="Henrissat B."/>
            <person name="Grigoriev I.V."/>
            <person name="Hibbett D.S."/>
            <person name="Martin F."/>
            <person name="Nordberg H.P."/>
            <person name="Cantor M.N."/>
            <person name="Hua S.X."/>
        </authorList>
    </citation>
    <scope>NUCLEOTIDE SEQUENCE [LARGE SCALE GENOMIC DNA]</scope>
    <source>
        <strain evidence="2 3">MUT 4182</strain>
    </source>
</reference>
<dbReference type="Proteomes" id="UP000054248">
    <property type="component" value="Unassembled WGS sequence"/>
</dbReference>
<accession>A0A0C3QQ23</accession>
<organism evidence="2 3">
    <name type="scientific">Tulasnella calospora MUT 4182</name>
    <dbReference type="NCBI Taxonomy" id="1051891"/>
    <lineage>
        <taxon>Eukaryota</taxon>
        <taxon>Fungi</taxon>
        <taxon>Dikarya</taxon>
        <taxon>Basidiomycota</taxon>
        <taxon>Agaricomycotina</taxon>
        <taxon>Agaricomycetes</taxon>
        <taxon>Cantharellales</taxon>
        <taxon>Tulasnellaceae</taxon>
        <taxon>Tulasnella</taxon>
    </lineage>
</organism>
<keyword evidence="3" id="KW-1185">Reference proteome</keyword>
<feature type="region of interest" description="Disordered" evidence="1">
    <location>
        <begin position="74"/>
        <end position="102"/>
    </location>
</feature>
<gene>
    <name evidence="2" type="ORF">M407DRAFT_167152</name>
</gene>
<reference evidence="3" key="2">
    <citation type="submission" date="2015-01" db="EMBL/GenBank/DDBJ databases">
        <title>Evolutionary Origins and Diversification of the Mycorrhizal Mutualists.</title>
        <authorList>
            <consortium name="DOE Joint Genome Institute"/>
            <consortium name="Mycorrhizal Genomics Consortium"/>
            <person name="Kohler A."/>
            <person name="Kuo A."/>
            <person name="Nagy L.G."/>
            <person name="Floudas D."/>
            <person name="Copeland A."/>
            <person name="Barry K.W."/>
            <person name="Cichocki N."/>
            <person name="Veneault-Fourrey C."/>
            <person name="LaButti K."/>
            <person name="Lindquist E.A."/>
            <person name="Lipzen A."/>
            <person name="Lundell T."/>
            <person name="Morin E."/>
            <person name="Murat C."/>
            <person name="Riley R."/>
            <person name="Ohm R."/>
            <person name="Sun H."/>
            <person name="Tunlid A."/>
            <person name="Henrissat B."/>
            <person name="Grigoriev I.V."/>
            <person name="Hibbett D.S."/>
            <person name="Martin F."/>
        </authorList>
    </citation>
    <scope>NUCLEOTIDE SEQUENCE [LARGE SCALE GENOMIC DNA]</scope>
    <source>
        <strain evidence="3">MUT 4182</strain>
    </source>
</reference>
<dbReference type="AlphaFoldDB" id="A0A0C3QQ23"/>
<name>A0A0C3QQ23_9AGAM</name>
<feature type="compositionally biased region" description="Pro residues" evidence="1">
    <location>
        <begin position="92"/>
        <end position="102"/>
    </location>
</feature>